<dbReference type="Proteomes" id="UP000236291">
    <property type="component" value="Unassembled WGS sequence"/>
</dbReference>
<comment type="caution">
    <text evidence="1">The sequence shown here is derived from an EMBL/GenBank/DDBJ whole genome shotgun (WGS) entry which is preliminary data.</text>
</comment>
<reference evidence="1 2" key="1">
    <citation type="journal article" date="2014" name="Am. J. Bot.">
        <title>Genome assembly and annotation for red clover (Trifolium pratense; Fabaceae).</title>
        <authorList>
            <person name="Istvanek J."/>
            <person name="Jaros M."/>
            <person name="Krenek A."/>
            <person name="Repkova J."/>
        </authorList>
    </citation>
    <scope>NUCLEOTIDE SEQUENCE [LARGE SCALE GENOMIC DNA]</scope>
    <source>
        <strain evidence="2">cv. Tatra</strain>
        <tissue evidence="1">Young leaves</tissue>
    </source>
</reference>
<dbReference type="AlphaFoldDB" id="A0A2K3KCF5"/>
<sequence>LLEFAHYAQEWEYDAQEFAGLGAASSFCASCARSYAPCAKSSINAVMFSVQPPQERESAVFKDSGKW</sequence>
<feature type="non-terminal residue" evidence="1">
    <location>
        <position position="1"/>
    </location>
</feature>
<dbReference type="EMBL" id="ASHM01160759">
    <property type="protein sequence ID" value="PNX63995.1"/>
    <property type="molecule type" value="Genomic_DNA"/>
</dbReference>
<reference evidence="1 2" key="2">
    <citation type="journal article" date="2017" name="Front. Plant Sci.">
        <title>Gene Classification and Mining of Molecular Markers Useful in Red Clover (Trifolium pratense) Breeding.</title>
        <authorList>
            <person name="Istvanek J."/>
            <person name="Dluhosova J."/>
            <person name="Dluhos P."/>
            <person name="Patkova L."/>
            <person name="Nedelnik J."/>
            <person name="Repkova J."/>
        </authorList>
    </citation>
    <scope>NUCLEOTIDE SEQUENCE [LARGE SCALE GENOMIC DNA]</scope>
    <source>
        <strain evidence="2">cv. Tatra</strain>
        <tissue evidence="1">Young leaves</tissue>
    </source>
</reference>
<name>A0A2K3KCF5_TRIPR</name>
<gene>
    <name evidence="1" type="ORF">L195_g061899</name>
</gene>
<accession>A0A2K3KCF5</accession>
<organism evidence="1 2">
    <name type="scientific">Trifolium pratense</name>
    <name type="common">Red clover</name>
    <dbReference type="NCBI Taxonomy" id="57577"/>
    <lineage>
        <taxon>Eukaryota</taxon>
        <taxon>Viridiplantae</taxon>
        <taxon>Streptophyta</taxon>
        <taxon>Embryophyta</taxon>
        <taxon>Tracheophyta</taxon>
        <taxon>Spermatophyta</taxon>
        <taxon>Magnoliopsida</taxon>
        <taxon>eudicotyledons</taxon>
        <taxon>Gunneridae</taxon>
        <taxon>Pentapetalae</taxon>
        <taxon>rosids</taxon>
        <taxon>fabids</taxon>
        <taxon>Fabales</taxon>
        <taxon>Fabaceae</taxon>
        <taxon>Papilionoideae</taxon>
        <taxon>50 kb inversion clade</taxon>
        <taxon>NPAAA clade</taxon>
        <taxon>Hologalegina</taxon>
        <taxon>IRL clade</taxon>
        <taxon>Trifolieae</taxon>
        <taxon>Trifolium</taxon>
    </lineage>
</organism>
<evidence type="ECO:0000313" key="1">
    <source>
        <dbReference type="EMBL" id="PNX63995.1"/>
    </source>
</evidence>
<proteinExistence type="predicted"/>
<evidence type="ECO:0000313" key="2">
    <source>
        <dbReference type="Proteomes" id="UP000236291"/>
    </source>
</evidence>
<protein>
    <submittedName>
        <fullName evidence="1">Uncharacterized protein</fullName>
    </submittedName>
</protein>